<dbReference type="Gene3D" id="1.25.40.20">
    <property type="entry name" value="Ankyrin repeat-containing domain"/>
    <property type="match status" value="1"/>
</dbReference>
<evidence type="ECO:0008006" key="6">
    <source>
        <dbReference type="Google" id="ProtNLM"/>
    </source>
</evidence>
<dbReference type="PROSITE" id="PS50297">
    <property type="entry name" value="ANK_REP_REGION"/>
    <property type="match status" value="1"/>
</dbReference>
<gene>
    <name evidence="4" type="ORF">PLOB_00045806</name>
</gene>
<dbReference type="Proteomes" id="UP001159405">
    <property type="component" value="Unassembled WGS sequence"/>
</dbReference>
<dbReference type="InterPro" id="IPR002110">
    <property type="entry name" value="Ankyrin_rpt"/>
</dbReference>
<protein>
    <recommendedName>
        <fullName evidence="6">Ankyrin repeat protein</fullName>
    </recommendedName>
</protein>
<evidence type="ECO:0000256" key="3">
    <source>
        <dbReference type="PROSITE-ProRule" id="PRU00023"/>
    </source>
</evidence>
<evidence type="ECO:0000313" key="4">
    <source>
        <dbReference type="EMBL" id="CAH3040627.1"/>
    </source>
</evidence>
<dbReference type="PANTHER" id="PTHR24198">
    <property type="entry name" value="ANKYRIN REPEAT AND PROTEIN KINASE DOMAIN-CONTAINING PROTEIN"/>
    <property type="match status" value="1"/>
</dbReference>
<dbReference type="SMART" id="SM00248">
    <property type="entry name" value="ANK"/>
    <property type="match status" value="2"/>
</dbReference>
<dbReference type="InterPro" id="IPR036770">
    <property type="entry name" value="Ankyrin_rpt-contain_sf"/>
</dbReference>
<comment type="caution">
    <text evidence="4">The sequence shown here is derived from an EMBL/GenBank/DDBJ whole genome shotgun (WGS) entry which is preliminary data.</text>
</comment>
<dbReference type="EMBL" id="CALNXK010000008">
    <property type="protein sequence ID" value="CAH3040627.1"/>
    <property type="molecule type" value="Genomic_DNA"/>
</dbReference>
<evidence type="ECO:0000256" key="2">
    <source>
        <dbReference type="ARBA" id="ARBA00023043"/>
    </source>
</evidence>
<accession>A0ABN8N0Q7</accession>
<dbReference type="SUPFAM" id="SSF48403">
    <property type="entry name" value="Ankyrin repeat"/>
    <property type="match status" value="1"/>
</dbReference>
<sequence length="144" mass="15746">MTSNPSSPTGYLHTLCRHGNIATIQSYLNGIEDNSKLEERVGFLGYTPLHEATNLHVPTILTETVGQTKVVRLLLLYGANANAKANGFYTPLHIAASMDNVDCVVELLNHNADITSKDEFGKTAYETAIMHKCKKSARILKSEG</sequence>
<keyword evidence="2 3" id="KW-0040">ANK repeat</keyword>
<feature type="repeat" description="ANK" evidence="3">
    <location>
        <begin position="44"/>
        <end position="86"/>
    </location>
</feature>
<keyword evidence="1" id="KW-0677">Repeat</keyword>
<evidence type="ECO:0000256" key="1">
    <source>
        <dbReference type="ARBA" id="ARBA00022737"/>
    </source>
</evidence>
<dbReference type="Pfam" id="PF12796">
    <property type="entry name" value="Ank_2"/>
    <property type="match status" value="1"/>
</dbReference>
<proteinExistence type="predicted"/>
<name>A0ABN8N0Q7_9CNID</name>
<keyword evidence="5" id="KW-1185">Reference proteome</keyword>
<dbReference type="PROSITE" id="PS50088">
    <property type="entry name" value="ANK_REPEAT"/>
    <property type="match status" value="2"/>
</dbReference>
<feature type="repeat" description="ANK" evidence="3">
    <location>
        <begin position="87"/>
        <end position="119"/>
    </location>
</feature>
<evidence type="ECO:0000313" key="5">
    <source>
        <dbReference type="Proteomes" id="UP001159405"/>
    </source>
</evidence>
<dbReference type="PANTHER" id="PTHR24198:SF165">
    <property type="entry name" value="ANKYRIN REPEAT-CONTAINING PROTEIN-RELATED"/>
    <property type="match status" value="1"/>
</dbReference>
<organism evidence="4 5">
    <name type="scientific">Porites lobata</name>
    <dbReference type="NCBI Taxonomy" id="104759"/>
    <lineage>
        <taxon>Eukaryota</taxon>
        <taxon>Metazoa</taxon>
        <taxon>Cnidaria</taxon>
        <taxon>Anthozoa</taxon>
        <taxon>Hexacorallia</taxon>
        <taxon>Scleractinia</taxon>
        <taxon>Fungiina</taxon>
        <taxon>Poritidae</taxon>
        <taxon>Porites</taxon>
    </lineage>
</organism>
<reference evidence="4 5" key="1">
    <citation type="submission" date="2022-05" db="EMBL/GenBank/DDBJ databases">
        <authorList>
            <consortium name="Genoscope - CEA"/>
            <person name="William W."/>
        </authorList>
    </citation>
    <scope>NUCLEOTIDE SEQUENCE [LARGE SCALE GENOMIC DNA]</scope>
</reference>